<organism evidence="1 2">
    <name type="scientific">Cereibacter sphaeroides</name>
    <name type="common">Rhodobacter sphaeroides</name>
    <dbReference type="NCBI Taxonomy" id="1063"/>
    <lineage>
        <taxon>Bacteria</taxon>
        <taxon>Pseudomonadati</taxon>
        <taxon>Pseudomonadota</taxon>
        <taxon>Alphaproteobacteria</taxon>
        <taxon>Rhodobacterales</taxon>
        <taxon>Paracoccaceae</taxon>
        <taxon>Cereibacter</taxon>
    </lineage>
</organism>
<reference evidence="1 2" key="1">
    <citation type="submission" date="2017-08" db="EMBL/GenBank/DDBJ databases">
        <title>Infants hospitalized years apart are colonized by the same room-sourced microbial strains.</title>
        <authorList>
            <person name="Brooks B."/>
            <person name="Olm M.R."/>
            <person name="Firek B.A."/>
            <person name="Baker R."/>
            <person name="Thomas B.C."/>
            <person name="Morowitz M.J."/>
            <person name="Banfield J.F."/>
        </authorList>
    </citation>
    <scope>NUCLEOTIDE SEQUENCE [LARGE SCALE GENOMIC DNA]</scope>
    <source>
        <strain evidence="1">S2_003_000_R2_11</strain>
    </source>
</reference>
<accession>A0A2W5S8K0</accession>
<gene>
    <name evidence="1" type="ORF">DI533_00940</name>
</gene>
<proteinExistence type="predicted"/>
<name>A0A2W5S8K0_CERSP</name>
<dbReference type="Proteomes" id="UP000248975">
    <property type="component" value="Unassembled WGS sequence"/>
</dbReference>
<dbReference type="EMBL" id="QFQS01000001">
    <property type="protein sequence ID" value="PZQ99298.1"/>
    <property type="molecule type" value="Genomic_DNA"/>
</dbReference>
<comment type="caution">
    <text evidence="1">The sequence shown here is derived from an EMBL/GenBank/DDBJ whole genome shotgun (WGS) entry which is preliminary data.</text>
</comment>
<sequence>MTYIIAHPATDTNARPSRLRTFLMRLRAWIVADWNRTPPAQSLTELSRYKSHLFWDGMNVEDTRRMIDRLGR</sequence>
<evidence type="ECO:0000313" key="1">
    <source>
        <dbReference type="EMBL" id="PZQ99298.1"/>
    </source>
</evidence>
<dbReference type="AlphaFoldDB" id="A0A2W5S8K0"/>
<evidence type="ECO:0000313" key="2">
    <source>
        <dbReference type="Proteomes" id="UP000248975"/>
    </source>
</evidence>
<protein>
    <submittedName>
        <fullName evidence="1">Uncharacterized protein</fullName>
    </submittedName>
</protein>